<evidence type="ECO:0000313" key="3">
    <source>
        <dbReference type="Proteomes" id="UP000272942"/>
    </source>
</evidence>
<keyword evidence="1" id="KW-0175">Coiled coil</keyword>
<feature type="coiled-coil region" evidence="1">
    <location>
        <begin position="136"/>
        <end position="167"/>
    </location>
</feature>
<dbReference type="WBParaSite" id="ECPE_0000760801-mRNA-1">
    <property type="protein sequence ID" value="ECPE_0000760801-mRNA-1"/>
    <property type="gene ID" value="ECPE_0000760801"/>
</dbReference>
<reference evidence="4" key="1">
    <citation type="submission" date="2016-06" db="UniProtKB">
        <authorList>
            <consortium name="WormBaseParasite"/>
        </authorList>
    </citation>
    <scope>IDENTIFICATION</scope>
</reference>
<dbReference type="Proteomes" id="UP000272942">
    <property type="component" value="Unassembled WGS sequence"/>
</dbReference>
<evidence type="ECO:0000313" key="2">
    <source>
        <dbReference type="EMBL" id="VDP81529.1"/>
    </source>
</evidence>
<evidence type="ECO:0000256" key="1">
    <source>
        <dbReference type="SAM" id="Coils"/>
    </source>
</evidence>
<sequence length="217" mass="24946">MEVLICSHLGVRVMDQRKLNQWHQLLESMDYSRAMLQALHDQCSIVIIPTSQLLRERFRRATLFLQLLQAQSNELIESEDTAFTFSSMDGDELNTHLNPPRHTELPVSVQLELARVRKDQIQASYQEPKSANSLEVAQLDQAYKELHEKLNAQLTRTEQLVARLQAQVPVNGISTDNQSHNPDIPNGESEEWESDVRDSIYGSFHFIPRDTNSRLLL</sequence>
<evidence type="ECO:0000313" key="4">
    <source>
        <dbReference type="WBParaSite" id="ECPE_0000760801-mRNA-1"/>
    </source>
</evidence>
<accession>A0A183AKV7</accession>
<proteinExistence type="predicted"/>
<protein>
    <submittedName>
        <fullName evidence="4">RUN domain-containing protein</fullName>
    </submittedName>
</protein>
<gene>
    <name evidence="2" type="ORF">ECPE_LOCUS7592</name>
</gene>
<dbReference type="EMBL" id="UZAN01044820">
    <property type="protein sequence ID" value="VDP81529.1"/>
    <property type="molecule type" value="Genomic_DNA"/>
</dbReference>
<name>A0A183AKV7_9TREM</name>
<keyword evidence="3" id="KW-1185">Reference proteome</keyword>
<reference evidence="2 3" key="2">
    <citation type="submission" date="2018-11" db="EMBL/GenBank/DDBJ databases">
        <authorList>
            <consortium name="Pathogen Informatics"/>
        </authorList>
    </citation>
    <scope>NUCLEOTIDE SEQUENCE [LARGE SCALE GENOMIC DNA]</scope>
    <source>
        <strain evidence="2 3">Egypt</strain>
    </source>
</reference>
<organism evidence="4">
    <name type="scientific">Echinostoma caproni</name>
    <dbReference type="NCBI Taxonomy" id="27848"/>
    <lineage>
        <taxon>Eukaryota</taxon>
        <taxon>Metazoa</taxon>
        <taxon>Spiralia</taxon>
        <taxon>Lophotrochozoa</taxon>
        <taxon>Platyhelminthes</taxon>
        <taxon>Trematoda</taxon>
        <taxon>Digenea</taxon>
        <taxon>Plagiorchiida</taxon>
        <taxon>Echinostomata</taxon>
        <taxon>Echinostomatoidea</taxon>
        <taxon>Echinostomatidae</taxon>
        <taxon>Echinostoma</taxon>
    </lineage>
</organism>
<dbReference type="AlphaFoldDB" id="A0A183AKV7"/>